<feature type="compositionally biased region" description="Basic residues" evidence="10">
    <location>
        <begin position="537"/>
        <end position="553"/>
    </location>
</feature>
<dbReference type="eggNOG" id="KOG2560">
    <property type="taxonomic scope" value="Eukaryota"/>
</dbReference>
<keyword evidence="12" id="KW-1185">Reference proteome</keyword>
<dbReference type="GO" id="GO:0008270">
    <property type="term" value="F:zinc ion binding"/>
    <property type="evidence" value="ECO:0007669"/>
    <property type="project" value="UniProtKB-KW"/>
</dbReference>
<accession>A0A1I7T4J4</accession>
<dbReference type="InterPro" id="IPR036875">
    <property type="entry name" value="Znf_CCHC_sf"/>
</dbReference>
<keyword evidence="8" id="KW-0479">Metal-binding</keyword>
<dbReference type="Pfam" id="PF11708">
    <property type="entry name" value="Slu7"/>
    <property type="match status" value="1"/>
</dbReference>
<dbReference type="GO" id="GO:0000398">
    <property type="term" value="P:mRNA splicing, via spliceosome"/>
    <property type="evidence" value="ECO:0007669"/>
    <property type="project" value="UniProtKB-UniRule"/>
</dbReference>
<feature type="compositionally biased region" description="Basic and acidic residues" evidence="10">
    <location>
        <begin position="20"/>
        <end position="41"/>
    </location>
</feature>
<organism evidence="12 13">
    <name type="scientific">Caenorhabditis tropicalis</name>
    <dbReference type="NCBI Taxonomy" id="1561998"/>
    <lineage>
        <taxon>Eukaryota</taxon>
        <taxon>Metazoa</taxon>
        <taxon>Ecdysozoa</taxon>
        <taxon>Nematoda</taxon>
        <taxon>Chromadorea</taxon>
        <taxon>Rhabditida</taxon>
        <taxon>Rhabditina</taxon>
        <taxon>Rhabditomorpha</taxon>
        <taxon>Rhabditoidea</taxon>
        <taxon>Rhabditidae</taxon>
        <taxon>Peloderinae</taxon>
        <taxon>Caenorhabditis</taxon>
    </lineage>
</organism>
<keyword evidence="7 9" id="KW-0539">Nucleus</keyword>
<evidence type="ECO:0000313" key="12">
    <source>
        <dbReference type="Proteomes" id="UP000095282"/>
    </source>
</evidence>
<feature type="domain" description="CCHC-type" evidence="11">
    <location>
        <begin position="115"/>
        <end position="128"/>
    </location>
</feature>
<feature type="compositionally biased region" description="Basic and acidic residues" evidence="10">
    <location>
        <begin position="453"/>
        <end position="462"/>
    </location>
</feature>
<reference evidence="13" key="1">
    <citation type="submission" date="2016-11" db="UniProtKB">
        <authorList>
            <consortium name="WormBaseParasite"/>
        </authorList>
    </citation>
    <scope>IDENTIFICATION</scope>
</reference>
<evidence type="ECO:0000256" key="2">
    <source>
        <dbReference type="ARBA" id="ARBA00007203"/>
    </source>
</evidence>
<keyword evidence="4 9" id="KW-0507">mRNA processing</keyword>
<keyword evidence="8" id="KW-0863">Zinc-finger</keyword>
<comment type="subunit">
    <text evidence="9">Associated with the spliceosome.</text>
</comment>
<dbReference type="InterPro" id="IPR001878">
    <property type="entry name" value="Znf_CCHC"/>
</dbReference>
<evidence type="ECO:0000256" key="7">
    <source>
        <dbReference type="ARBA" id="ARBA00023242"/>
    </source>
</evidence>
<proteinExistence type="inferred from homology"/>
<comment type="function">
    <text evidence="9">Involved in pre-mRNA splicing.</text>
</comment>
<dbReference type="PANTHER" id="PTHR12942:SF2">
    <property type="entry name" value="PRE-MRNA-SPLICING FACTOR SLU7"/>
    <property type="match status" value="1"/>
</dbReference>
<dbReference type="GO" id="GO:0005737">
    <property type="term" value="C:cytoplasm"/>
    <property type="evidence" value="ECO:0007669"/>
    <property type="project" value="UniProtKB-ARBA"/>
</dbReference>
<feature type="compositionally biased region" description="Basic and acidic residues" evidence="10">
    <location>
        <begin position="511"/>
        <end position="536"/>
    </location>
</feature>
<dbReference type="InterPro" id="IPR039974">
    <property type="entry name" value="Splicing_factor_SLU7"/>
</dbReference>
<keyword evidence="8" id="KW-0862">Zinc</keyword>
<dbReference type="Pfam" id="PF00098">
    <property type="entry name" value="zf-CCHC"/>
    <property type="match status" value="1"/>
</dbReference>
<name>A0A1I7T4J4_9PELO</name>
<dbReference type="SUPFAM" id="SSF57756">
    <property type="entry name" value="Retrovirus zinc finger-like domains"/>
    <property type="match status" value="1"/>
</dbReference>
<dbReference type="PANTHER" id="PTHR12942">
    <property type="entry name" value="STEP II SPLICING FACTOR SLU7"/>
    <property type="match status" value="1"/>
</dbReference>
<evidence type="ECO:0000256" key="1">
    <source>
        <dbReference type="ARBA" id="ARBA00004123"/>
    </source>
</evidence>
<feature type="region of interest" description="Disordered" evidence="10">
    <location>
        <begin position="1"/>
        <end position="45"/>
    </location>
</feature>
<protein>
    <recommendedName>
        <fullName evidence="3 9">Pre-mRNA-splicing factor SLU7</fullName>
    </recommendedName>
</protein>
<comment type="subcellular location">
    <subcellularLocation>
        <location evidence="1 9">Nucleus</location>
    </subcellularLocation>
</comment>
<dbReference type="GO" id="GO:0030628">
    <property type="term" value="F:pre-mRNA 3'-splice site binding"/>
    <property type="evidence" value="ECO:0007669"/>
    <property type="project" value="UniProtKB-UniRule"/>
</dbReference>
<evidence type="ECO:0000256" key="3">
    <source>
        <dbReference type="ARBA" id="ARBA00021377"/>
    </source>
</evidence>
<evidence type="ECO:0000256" key="8">
    <source>
        <dbReference type="PROSITE-ProRule" id="PRU00047"/>
    </source>
</evidence>
<feature type="region of interest" description="Disordered" evidence="10">
    <location>
        <begin position="439"/>
        <end position="608"/>
    </location>
</feature>
<dbReference type="InterPro" id="IPR021715">
    <property type="entry name" value="Slu7_dom"/>
</dbReference>
<evidence type="ECO:0000259" key="11">
    <source>
        <dbReference type="PROSITE" id="PS50158"/>
    </source>
</evidence>
<evidence type="ECO:0000256" key="4">
    <source>
        <dbReference type="ARBA" id="ARBA00022664"/>
    </source>
</evidence>
<evidence type="ECO:0000256" key="6">
    <source>
        <dbReference type="ARBA" id="ARBA00023187"/>
    </source>
</evidence>
<evidence type="ECO:0000256" key="10">
    <source>
        <dbReference type="SAM" id="MobiDB-lite"/>
    </source>
</evidence>
<evidence type="ECO:0000256" key="5">
    <source>
        <dbReference type="ARBA" id="ARBA00022728"/>
    </source>
</evidence>
<comment type="similarity">
    <text evidence="2 9">Belongs to the SLU7 family.</text>
</comment>
<keyword evidence="5 9" id="KW-0747">Spliceosome</keyword>
<keyword evidence="6 9" id="KW-0508">mRNA splicing</keyword>
<dbReference type="PROSITE" id="PS50158">
    <property type="entry name" value="ZF_CCHC"/>
    <property type="match status" value="1"/>
</dbReference>
<feature type="compositionally biased region" description="Acidic residues" evidence="10">
    <location>
        <begin position="481"/>
        <end position="495"/>
    </location>
</feature>
<sequence length="657" mass="75442">MASYKQNLPPSALLRQHVSVADKKSKAEVQRDRQLEEDRKAGTAPAMVDVQTGRDINPHIPMFISQNPWYVPSEGPTLKHQRPHEERQKKMTEIHDWYQKGTTGKAATKFRKGACENCGAMGHQKRDCFDRPRKANAKETNSNIAEDDFVQPKLSLGFDAKRDRWNGYDPATHKQVIEEYEQLDEARKVVKEQEMKEGELEAVTTEEGAPKDEDMYAEDADMAGVSVDMDSRTRITVRNLRIREDTAKYLYNLAENSPYYDPKSRSMRENPFAGVAGKELEAARFSGDNFVRYSGEVTAANEAQVFAWQATRGGVYAHSIAEPTKLEALKKEYEKGKSTLKNETQKELLDKYGGSEHMERPAEELLLAQTESYIEYNRKGKVIKGKERAAISSRFKEDVYPQNHSSVFGSFWREGNWGYKCCHQFVKNSYCTGKQGIDAESSAARGTTTSNEEVFKKPKMPENSKSVGQNDVKQEIKEEKEIEDNEDHDENEEASDPPRSLTPSSDDEEKEKERERERQIEKERREREERRREKNREKRGRKKAKLGKRKRRHRDSDEDSNSSSGSDSDSDDERKKALRKAKREKAEGMKAAKEGDRNRKYNTDYSNKAPTAKELEAYQLTSIHSADPMAAYIESKFEKNTQSKHSVTIRFRILCFT</sequence>
<dbReference type="GO" id="GO:0019899">
    <property type="term" value="F:enzyme binding"/>
    <property type="evidence" value="ECO:0007669"/>
    <property type="project" value="UniProtKB-ARBA"/>
</dbReference>
<dbReference type="STRING" id="1561998.A0A1I7T4J4"/>
<evidence type="ECO:0000313" key="13">
    <source>
        <dbReference type="WBParaSite" id="Csp11.Scaffold502.g2328.t1"/>
    </source>
</evidence>
<dbReference type="GO" id="GO:0005681">
    <property type="term" value="C:spliceosomal complex"/>
    <property type="evidence" value="ECO:0007669"/>
    <property type="project" value="UniProtKB-UniRule"/>
</dbReference>
<feature type="compositionally biased region" description="Basic and acidic residues" evidence="10">
    <location>
        <begin position="584"/>
        <end position="602"/>
    </location>
</feature>
<evidence type="ECO:0000256" key="9">
    <source>
        <dbReference type="RuleBase" id="RU367071"/>
    </source>
</evidence>
<dbReference type="AlphaFoldDB" id="A0A1I7T4J4"/>
<dbReference type="Proteomes" id="UP000095282">
    <property type="component" value="Unplaced"/>
</dbReference>
<dbReference type="WBParaSite" id="Csp11.Scaffold502.g2328.t1">
    <property type="protein sequence ID" value="Csp11.Scaffold502.g2328.t1"/>
    <property type="gene ID" value="Csp11.Scaffold502.g2328"/>
</dbReference>